<evidence type="ECO:0000313" key="2">
    <source>
        <dbReference type="EMBL" id="QIW95605.1"/>
    </source>
</evidence>
<name>A0A6H0XLM7_9PEZI</name>
<dbReference type="Gene3D" id="3.80.10.10">
    <property type="entry name" value="Ribonuclease Inhibitor"/>
    <property type="match status" value="1"/>
</dbReference>
<reference evidence="2 3" key="1">
    <citation type="journal article" date="2016" name="Sci. Rep.">
        <title>Peltaster fructicola genome reveals evolution from an invasive phytopathogen to an ectophytic parasite.</title>
        <authorList>
            <person name="Xu C."/>
            <person name="Chen H."/>
            <person name="Gleason M.L."/>
            <person name="Xu J.R."/>
            <person name="Liu H."/>
            <person name="Zhang R."/>
            <person name="Sun G."/>
        </authorList>
    </citation>
    <scope>NUCLEOTIDE SEQUENCE [LARGE SCALE GENOMIC DNA]</scope>
    <source>
        <strain evidence="2 3">LNHT1506</strain>
    </source>
</reference>
<evidence type="ECO:0008006" key="4">
    <source>
        <dbReference type="Google" id="ProtNLM"/>
    </source>
</evidence>
<evidence type="ECO:0000256" key="1">
    <source>
        <dbReference type="SAM" id="MobiDB-lite"/>
    </source>
</evidence>
<gene>
    <name evidence="2" type="ORF">AMS68_001123</name>
</gene>
<proteinExistence type="predicted"/>
<keyword evidence="3" id="KW-1185">Reference proteome</keyword>
<dbReference type="AlphaFoldDB" id="A0A6H0XLM7"/>
<dbReference type="InterPro" id="IPR032675">
    <property type="entry name" value="LRR_dom_sf"/>
</dbReference>
<dbReference type="SUPFAM" id="SSF52047">
    <property type="entry name" value="RNI-like"/>
    <property type="match status" value="1"/>
</dbReference>
<protein>
    <recommendedName>
        <fullName evidence="4">F-box domain-containing protein</fullName>
    </recommendedName>
</protein>
<dbReference type="EMBL" id="CP051139">
    <property type="protein sequence ID" value="QIW95605.1"/>
    <property type="molecule type" value="Genomic_DNA"/>
</dbReference>
<feature type="compositionally biased region" description="Basic and acidic residues" evidence="1">
    <location>
        <begin position="147"/>
        <end position="158"/>
    </location>
</feature>
<evidence type="ECO:0000313" key="3">
    <source>
        <dbReference type="Proteomes" id="UP000503462"/>
    </source>
</evidence>
<organism evidence="2 3">
    <name type="scientific">Peltaster fructicola</name>
    <dbReference type="NCBI Taxonomy" id="286661"/>
    <lineage>
        <taxon>Eukaryota</taxon>
        <taxon>Fungi</taxon>
        <taxon>Dikarya</taxon>
        <taxon>Ascomycota</taxon>
        <taxon>Pezizomycotina</taxon>
        <taxon>Dothideomycetes</taxon>
        <taxon>Dothideomycetes incertae sedis</taxon>
        <taxon>Peltaster</taxon>
    </lineage>
</organism>
<dbReference type="Proteomes" id="UP000503462">
    <property type="component" value="Chromosome 1"/>
</dbReference>
<feature type="region of interest" description="Disordered" evidence="1">
    <location>
        <begin position="145"/>
        <end position="164"/>
    </location>
</feature>
<sequence length="562" mass="62976">MESAPPSYQTATSSDVWSLVAPYLTSNELCNASVVSRGWHRIFTAQLWSRPTSYFGLEYNDVLDHLARFQRTLDFARQEVRSFTFCLHLLPHEAVYFDDRPADWLKRLIELLPNLQALIVTGVSFFDHAACQVLRVSDHAYSTSSKEGARAEPSDSGHRVPRPISTSTSYGLRLLDASRCSNLTSTSLAAALTRFVSLLYLDLSYTRAARSSAVFEACQHLYTLKLLKLRAVQLKDGDLSQLSAVMGRRLCYLDVRDNELTTKAADLLQDCFADEPDESNLDMLEDEQLDRRIYAAYQRDAVNHLTVEDISDGLAQLHISGNELDEIALSKLLHRPSLRVLDIGRLSRLSSSSLLRAHMLRSRLTYLRVDHHMVMPMDAQPRLRPGSWPGIRKLVLTDVPTHSTNDQLANALIAFVHACADEAAKAMNLAQQDYAIPLDRSQTSAIQQSTRSIFALESIVLEMSPAPSDLQSRNSSLTEDQDSEALWSAGESDFSFFRDGQVSPNEHIAISLKRTKAHVDNLALLSAFRSQRKAAYDRAVPGDQLHSVDGYWPGIIRIERPD</sequence>
<accession>A0A6H0XLM7</accession>
<dbReference type="OrthoDB" id="408631at2759"/>